<dbReference type="PROSITE" id="PS50853">
    <property type="entry name" value="FN3"/>
    <property type="match status" value="1"/>
</dbReference>
<reference evidence="5" key="1">
    <citation type="journal article" date="2019" name="bioRxiv">
        <title>The Genome of the Zebra Mussel, Dreissena polymorpha: A Resource for Invasive Species Research.</title>
        <authorList>
            <person name="McCartney M.A."/>
            <person name="Auch B."/>
            <person name="Kono T."/>
            <person name="Mallez S."/>
            <person name="Zhang Y."/>
            <person name="Obille A."/>
            <person name="Becker A."/>
            <person name="Abrahante J.E."/>
            <person name="Garbe J."/>
            <person name="Badalamenti J.P."/>
            <person name="Herman A."/>
            <person name="Mangelson H."/>
            <person name="Liachko I."/>
            <person name="Sullivan S."/>
            <person name="Sone E.D."/>
            <person name="Koren S."/>
            <person name="Silverstein K.A.T."/>
            <person name="Beckman K.B."/>
            <person name="Gohl D.M."/>
        </authorList>
    </citation>
    <scope>NUCLEOTIDE SEQUENCE</scope>
    <source>
        <strain evidence="5">Duluth1</strain>
        <tissue evidence="5">Whole animal</tissue>
    </source>
</reference>
<dbReference type="InterPro" id="IPR025662">
    <property type="entry name" value="Sigma_54_int_dom_ATP-bd_1"/>
</dbReference>
<dbReference type="Pfam" id="PF00041">
    <property type="entry name" value="fn3"/>
    <property type="match status" value="1"/>
</dbReference>
<gene>
    <name evidence="5" type="ORF">DPMN_085431</name>
</gene>
<dbReference type="GO" id="GO:0008270">
    <property type="term" value="F:zinc ion binding"/>
    <property type="evidence" value="ECO:0007669"/>
    <property type="project" value="UniProtKB-KW"/>
</dbReference>
<keyword evidence="6" id="KW-1185">Reference proteome</keyword>
<dbReference type="SMART" id="SM00060">
    <property type="entry name" value="FN3"/>
    <property type="match status" value="1"/>
</dbReference>
<dbReference type="InterPro" id="IPR036116">
    <property type="entry name" value="FN3_sf"/>
</dbReference>
<dbReference type="EMBL" id="JAIWYP010000016">
    <property type="protein sequence ID" value="KAH3697919.1"/>
    <property type="molecule type" value="Genomic_DNA"/>
</dbReference>
<evidence type="ECO:0000256" key="1">
    <source>
        <dbReference type="PROSITE-ProRule" id="PRU00024"/>
    </source>
</evidence>
<dbReference type="InterPro" id="IPR027417">
    <property type="entry name" value="P-loop_NTPase"/>
</dbReference>
<dbReference type="PROSITE" id="PS50119">
    <property type="entry name" value="ZF_BBOX"/>
    <property type="match status" value="1"/>
</dbReference>
<dbReference type="SUPFAM" id="SSF52540">
    <property type="entry name" value="P-loop containing nucleoside triphosphate hydrolases"/>
    <property type="match status" value="1"/>
</dbReference>
<feature type="region of interest" description="Disordered" evidence="2">
    <location>
        <begin position="157"/>
        <end position="181"/>
    </location>
</feature>
<dbReference type="Proteomes" id="UP000828390">
    <property type="component" value="Unassembled WGS sequence"/>
</dbReference>
<evidence type="ECO:0000313" key="6">
    <source>
        <dbReference type="Proteomes" id="UP000828390"/>
    </source>
</evidence>
<dbReference type="PANTHER" id="PTHR32046">
    <property type="entry name" value="G DOMAIN-CONTAINING PROTEIN"/>
    <property type="match status" value="1"/>
</dbReference>
<evidence type="ECO:0000259" key="4">
    <source>
        <dbReference type="PROSITE" id="PS50853"/>
    </source>
</evidence>
<sequence length="816" mass="92851">MSDFTNQKRIEIDEHISANENHAETLLENPVGEVKGHESREEDKDLVTDTSNKLSLMDKSSEQFETTEDETGFNQLNLQERSNANVNESLAVEYSAKCAPCQCQNKINAASTLCTDCEELLCDGCTLQHKSLKATRSHTLQELKQKEMITETHTDMPTLQAKSFSEKKTNQRQPGQPRASGVTADTITLVWEKPIQMQDDDYFQIGYKEIKTDSKWEIFKDEFKDSTHDLIRMKADTSYMFRVRLVSEYEFGPYSEESEVVRTPKSTATYLVENAERITDATSIPIRYALPLIELKSARNTASKTRKFEVKGLRATQSLKEKTFLIIGETGTGKSTLVDGMANYILGVKWDDPFRFNMVNLEDEEKIKTKSQALSQTEWITCYTIPEQVGSRVPYTVTIIDTPGFGDTRGLQQDQKIVKQIRELFEAQPPKGVVFIDAICFLVKAPDARLTPTQSYIFESIMSLFGKDMQHNICALITFADGNQPSVLAALKESNLPFGKHFKFNNSGLFTNNEDCQSGFSRKFWKMGLTSFRDLFLHVDTLNTKSLQQTTDVLKQRHRLETALDNLQKKLELGLGLVRSLEGEINLFETHKAEIAQNQNFTYIVQTLKLEKIPLPSGQHVTNCTHCHITCHENCVFADDNEKQNCAVMSNGKCTVCKDQCHWQKHANTKYIIKHFMVDEEHTYAEKKAKYEEAGKLKLSQEQVLAKMNGELQVMANIIDEMLIEIKECNSKLSEIALRPNPLNLVNHIELLIENEKMQGKHGFQDRISVLNEFRKRAEAGIKGAKFRQAASAIMMVEPKQQNQTVIQKFCSFFGL</sequence>
<evidence type="ECO:0000256" key="2">
    <source>
        <dbReference type="SAM" id="MobiDB-lite"/>
    </source>
</evidence>
<organism evidence="5 6">
    <name type="scientific">Dreissena polymorpha</name>
    <name type="common">Zebra mussel</name>
    <name type="synonym">Mytilus polymorpha</name>
    <dbReference type="NCBI Taxonomy" id="45954"/>
    <lineage>
        <taxon>Eukaryota</taxon>
        <taxon>Metazoa</taxon>
        <taxon>Spiralia</taxon>
        <taxon>Lophotrochozoa</taxon>
        <taxon>Mollusca</taxon>
        <taxon>Bivalvia</taxon>
        <taxon>Autobranchia</taxon>
        <taxon>Heteroconchia</taxon>
        <taxon>Euheterodonta</taxon>
        <taxon>Imparidentia</taxon>
        <taxon>Neoheterodontei</taxon>
        <taxon>Myida</taxon>
        <taxon>Dreissenoidea</taxon>
        <taxon>Dreissenidae</taxon>
        <taxon>Dreissena</taxon>
    </lineage>
</organism>
<dbReference type="InterPro" id="IPR003961">
    <property type="entry name" value="FN3_dom"/>
</dbReference>
<dbReference type="CDD" id="cd19757">
    <property type="entry name" value="Bbox1"/>
    <property type="match status" value="1"/>
</dbReference>
<comment type="caution">
    <text evidence="5">The sequence shown here is derived from an EMBL/GenBank/DDBJ whole genome shotgun (WGS) entry which is preliminary data.</text>
</comment>
<dbReference type="InterPro" id="IPR013783">
    <property type="entry name" value="Ig-like_fold"/>
</dbReference>
<feature type="region of interest" description="Disordered" evidence="2">
    <location>
        <begin position="29"/>
        <end position="74"/>
    </location>
</feature>
<feature type="compositionally biased region" description="Basic and acidic residues" evidence="2">
    <location>
        <begin position="34"/>
        <end position="47"/>
    </location>
</feature>
<evidence type="ECO:0008006" key="7">
    <source>
        <dbReference type="Google" id="ProtNLM"/>
    </source>
</evidence>
<evidence type="ECO:0000259" key="3">
    <source>
        <dbReference type="PROSITE" id="PS50119"/>
    </source>
</evidence>
<keyword evidence="1" id="KW-0479">Metal-binding</keyword>
<reference evidence="5" key="2">
    <citation type="submission" date="2020-11" db="EMBL/GenBank/DDBJ databases">
        <authorList>
            <person name="McCartney M.A."/>
            <person name="Auch B."/>
            <person name="Kono T."/>
            <person name="Mallez S."/>
            <person name="Becker A."/>
            <person name="Gohl D.M."/>
            <person name="Silverstein K.A.T."/>
            <person name="Koren S."/>
            <person name="Bechman K.B."/>
            <person name="Herman A."/>
            <person name="Abrahante J.E."/>
            <person name="Garbe J."/>
        </authorList>
    </citation>
    <scope>NUCLEOTIDE SEQUENCE</scope>
    <source>
        <strain evidence="5">Duluth1</strain>
        <tissue evidence="5">Whole animal</tissue>
    </source>
</reference>
<proteinExistence type="predicted"/>
<evidence type="ECO:0000313" key="5">
    <source>
        <dbReference type="EMBL" id="KAH3697919.1"/>
    </source>
</evidence>
<dbReference type="Gene3D" id="3.40.50.300">
    <property type="entry name" value="P-loop containing nucleotide triphosphate hydrolases"/>
    <property type="match status" value="1"/>
</dbReference>
<dbReference type="SUPFAM" id="SSF49265">
    <property type="entry name" value="Fibronectin type III"/>
    <property type="match status" value="1"/>
</dbReference>
<feature type="domain" description="B box-type" evidence="3">
    <location>
        <begin position="93"/>
        <end position="143"/>
    </location>
</feature>
<dbReference type="PROSITE" id="PS00675">
    <property type="entry name" value="SIGMA54_INTERACT_1"/>
    <property type="match status" value="1"/>
</dbReference>
<feature type="domain" description="Fibronectin type-III" evidence="4">
    <location>
        <begin position="173"/>
        <end position="266"/>
    </location>
</feature>
<protein>
    <recommendedName>
        <fullName evidence="7">Fibronectin type-III domain-containing protein</fullName>
    </recommendedName>
</protein>
<keyword evidence="1" id="KW-0863">Zinc-finger</keyword>
<dbReference type="PANTHER" id="PTHR32046:SF14">
    <property type="match status" value="1"/>
</dbReference>
<keyword evidence="1" id="KW-0862">Zinc</keyword>
<dbReference type="Gene3D" id="2.60.40.10">
    <property type="entry name" value="Immunoglobulins"/>
    <property type="match status" value="1"/>
</dbReference>
<dbReference type="OrthoDB" id="6103492at2759"/>
<name>A0A9D3YG35_DREPO</name>
<accession>A0A9D3YG35</accession>
<dbReference type="AlphaFoldDB" id="A0A9D3YG35"/>
<dbReference type="InterPro" id="IPR000315">
    <property type="entry name" value="Znf_B-box"/>
</dbReference>
<dbReference type="CDD" id="cd00063">
    <property type="entry name" value="FN3"/>
    <property type="match status" value="1"/>
</dbReference>